<dbReference type="EMBL" id="JAXOVC010000009">
    <property type="protein sequence ID" value="KAK4497294.1"/>
    <property type="molecule type" value="Genomic_DNA"/>
</dbReference>
<dbReference type="InterPro" id="IPR029063">
    <property type="entry name" value="SAM-dependent_MTases_sf"/>
</dbReference>
<proteinExistence type="predicted"/>
<dbReference type="SUPFAM" id="SSF53335">
    <property type="entry name" value="S-adenosyl-L-methionine-dependent methyltransferases"/>
    <property type="match status" value="1"/>
</dbReference>
<accession>A0ABR0E7J6</accession>
<comment type="caution">
    <text evidence="5">The sequence shown here is derived from an EMBL/GenBank/DDBJ whole genome shotgun (WGS) entry which is preliminary data.</text>
</comment>
<evidence type="ECO:0000259" key="4">
    <source>
        <dbReference type="Pfam" id="PF00891"/>
    </source>
</evidence>
<dbReference type="InterPro" id="IPR016461">
    <property type="entry name" value="COMT-like"/>
</dbReference>
<organism evidence="5 6">
    <name type="scientific">Zasmidium cellare</name>
    <name type="common">Wine cellar mold</name>
    <name type="synonym">Racodium cellare</name>
    <dbReference type="NCBI Taxonomy" id="395010"/>
    <lineage>
        <taxon>Eukaryota</taxon>
        <taxon>Fungi</taxon>
        <taxon>Dikarya</taxon>
        <taxon>Ascomycota</taxon>
        <taxon>Pezizomycotina</taxon>
        <taxon>Dothideomycetes</taxon>
        <taxon>Dothideomycetidae</taxon>
        <taxon>Mycosphaerellales</taxon>
        <taxon>Mycosphaerellaceae</taxon>
        <taxon>Zasmidium</taxon>
    </lineage>
</organism>
<protein>
    <recommendedName>
        <fullName evidence="4">O-methyltransferase C-terminal domain-containing protein</fullName>
    </recommendedName>
</protein>
<gene>
    <name evidence="5" type="ORF">PRZ48_011744</name>
</gene>
<dbReference type="Gene3D" id="3.40.50.150">
    <property type="entry name" value="Vaccinia Virus protein VP39"/>
    <property type="match status" value="1"/>
</dbReference>
<dbReference type="SUPFAM" id="SSF46785">
    <property type="entry name" value="Winged helix' DNA-binding domain"/>
    <property type="match status" value="1"/>
</dbReference>
<dbReference type="InterPro" id="IPR036388">
    <property type="entry name" value="WH-like_DNA-bd_sf"/>
</dbReference>
<evidence type="ECO:0000256" key="3">
    <source>
        <dbReference type="ARBA" id="ARBA00022691"/>
    </source>
</evidence>
<keyword evidence="6" id="KW-1185">Reference proteome</keyword>
<dbReference type="Proteomes" id="UP001305779">
    <property type="component" value="Unassembled WGS sequence"/>
</dbReference>
<name>A0ABR0E7J6_ZASCE</name>
<dbReference type="PANTHER" id="PTHR43712">
    <property type="entry name" value="PUTATIVE (AFU_ORTHOLOGUE AFUA_4G14580)-RELATED"/>
    <property type="match status" value="1"/>
</dbReference>
<keyword evidence="1" id="KW-0489">Methyltransferase</keyword>
<evidence type="ECO:0000313" key="5">
    <source>
        <dbReference type="EMBL" id="KAK4497294.1"/>
    </source>
</evidence>
<keyword evidence="3" id="KW-0949">S-adenosyl-L-methionine</keyword>
<feature type="domain" description="O-methyltransferase C-terminal" evidence="4">
    <location>
        <begin position="194"/>
        <end position="398"/>
    </location>
</feature>
<sequence>MATASHLIELANTIQTQVTEFQKLLAASGQPDPSLDLDAPSPDFAAAGLHAQDVRSKLLDQIDELHDLLLTPQEMLLGTAPTDFVSRHALDRFQVYQKVPVGETRTYTQLAEATGLPLNVIRRLIRHAITQRIFTEPTPDVVAHTPASKLLAEDRNVRDYWGILSEIVSPAAAQTANALSKWPQESGSKKRETAGFYLATGKTVYQVLEDEPETHNRYDSAMSANRNNVLFSVDHIARGFDWQSLGKGTIVDVAGGIGTVSRSLAKHFPELNFIVQDQPEVLAQAPPVEDESSKARITFMEHDMFTPQPIKDADIYFFRRVFMEWDDDKAVQILRNLTPGMTPGKSRVVIADFYVPEPGEAPLWIERKFRNSDMLTFVLSNGGSRDKEAWIKLFEKAGPGFVVKNVKPLKNSDMMITEALWQGE</sequence>
<dbReference type="Pfam" id="PF00891">
    <property type="entry name" value="Methyltransf_2"/>
    <property type="match status" value="1"/>
</dbReference>
<dbReference type="Gene3D" id="1.10.10.10">
    <property type="entry name" value="Winged helix-like DNA-binding domain superfamily/Winged helix DNA-binding domain"/>
    <property type="match status" value="1"/>
</dbReference>
<dbReference type="PROSITE" id="PS51683">
    <property type="entry name" value="SAM_OMT_II"/>
    <property type="match status" value="1"/>
</dbReference>
<keyword evidence="2" id="KW-0808">Transferase</keyword>
<evidence type="ECO:0000256" key="1">
    <source>
        <dbReference type="ARBA" id="ARBA00022603"/>
    </source>
</evidence>
<reference evidence="5 6" key="1">
    <citation type="journal article" date="2023" name="G3 (Bethesda)">
        <title>A chromosome-level genome assembly of Zasmidium syzygii isolated from banana leaves.</title>
        <authorList>
            <person name="van Westerhoven A.C."/>
            <person name="Mehrabi R."/>
            <person name="Talebi R."/>
            <person name="Steentjes M.B.F."/>
            <person name="Corcolon B."/>
            <person name="Chong P.A."/>
            <person name="Kema G.H.J."/>
            <person name="Seidl M.F."/>
        </authorList>
    </citation>
    <scope>NUCLEOTIDE SEQUENCE [LARGE SCALE GENOMIC DNA]</scope>
    <source>
        <strain evidence="5 6">P124</strain>
    </source>
</reference>
<evidence type="ECO:0000256" key="2">
    <source>
        <dbReference type="ARBA" id="ARBA00022679"/>
    </source>
</evidence>
<dbReference type="PANTHER" id="PTHR43712:SF12">
    <property type="entry name" value="STERIGMATOCYSTIN 8-O-METHYLTRANSFERASE"/>
    <property type="match status" value="1"/>
</dbReference>
<evidence type="ECO:0000313" key="6">
    <source>
        <dbReference type="Proteomes" id="UP001305779"/>
    </source>
</evidence>
<dbReference type="InterPro" id="IPR001077">
    <property type="entry name" value="COMT_C"/>
</dbReference>
<dbReference type="InterPro" id="IPR036390">
    <property type="entry name" value="WH_DNA-bd_sf"/>
</dbReference>